<accession>I4CCK8</accession>
<organism evidence="1 2">
    <name type="scientific">Desulfomonile tiedjei (strain ATCC 49306 / DSM 6799 / DCB-1)</name>
    <dbReference type="NCBI Taxonomy" id="706587"/>
    <lineage>
        <taxon>Bacteria</taxon>
        <taxon>Pseudomonadati</taxon>
        <taxon>Thermodesulfobacteriota</taxon>
        <taxon>Desulfomonilia</taxon>
        <taxon>Desulfomonilales</taxon>
        <taxon>Desulfomonilaceae</taxon>
        <taxon>Desulfomonile</taxon>
    </lineage>
</organism>
<dbReference type="HOGENOM" id="CLU_2733511_0_0_7"/>
<keyword evidence="2" id="KW-1185">Reference proteome</keyword>
<dbReference type="KEGG" id="dti:Desti_4678"/>
<name>I4CCK8_DESTA</name>
<dbReference type="STRING" id="706587.Desti_4678"/>
<evidence type="ECO:0000313" key="2">
    <source>
        <dbReference type="Proteomes" id="UP000006055"/>
    </source>
</evidence>
<dbReference type="Proteomes" id="UP000006055">
    <property type="component" value="Chromosome"/>
</dbReference>
<dbReference type="EMBL" id="CP003360">
    <property type="protein sequence ID" value="AFM27299.1"/>
    <property type="molecule type" value="Genomic_DNA"/>
</dbReference>
<protein>
    <submittedName>
        <fullName evidence="1">Uncharacterized protein</fullName>
    </submittedName>
</protein>
<gene>
    <name evidence="1" type="ordered locus">Desti_4678</name>
</gene>
<evidence type="ECO:0000313" key="1">
    <source>
        <dbReference type="EMBL" id="AFM27299.1"/>
    </source>
</evidence>
<proteinExistence type="predicted"/>
<sequence>MKANSEKDASPVDTESRLRAEIDRFVLCRTSTCDCRIDRGKCEEGTEVRSFQSEKEAHEALVHRWEKGTCF</sequence>
<dbReference type="AlphaFoldDB" id="I4CCK8"/>
<reference evidence="2" key="1">
    <citation type="submission" date="2012-06" db="EMBL/GenBank/DDBJ databases">
        <title>Complete sequence of chromosome of Desulfomonile tiedjei DSM 6799.</title>
        <authorList>
            <person name="Lucas S."/>
            <person name="Copeland A."/>
            <person name="Lapidus A."/>
            <person name="Glavina del Rio T."/>
            <person name="Dalin E."/>
            <person name="Tice H."/>
            <person name="Bruce D."/>
            <person name="Goodwin L."/>
            <person name="Pitluck S."/>
            <person name="Peters L."/>
            <person name="Ovchinnikova G."/>
            <person name="Zeytun A."/>
            <person name="Lu M."/>
            <person name="Kyrpides N."/>
            <person name="Mavromatis K."/>
            <person name="Ivanova N."/>
            <person name="Brettin T."/>
            <person name="Detter J.C."/>
            <person name="Han C."/>
            <person name="Larimer F."/>
            <person name="Land M."/>
            <person name="Hauser L."/>
            <person name="Markowitz V."/>
            <person name="Cheng J.-F."/>
            <person name="Hugenholtz P."/>
            <person name="Woyke T."/>
            <person name="Wu D."/>
            <person name="Spring S."/>
            <person name="Schroeder M."/>
            <person name="Brambilla E."/>
            <person name="Klenk H.-P."/>
            <person name="Eisen J.A."/>
        </authorList>
    </citation>
    <scope>NUCLEOTIDE SEQUENCE [LARGE SCALE GENOMIC DNA]</scope>
    <source>
        <strain evidence="2">ATCC 49306 / DSM 6799 / DCB-1</strain>
    </source>
</reference>